<feature type="compositionally biased region" description="Polar residues" evidence="7">
    <location>
        <begin position="122"/>
        <end position="139"/>
    </location>
</feature>
<dbReference type="EMBL" id="KV441386">
    <property type="protein sequence ID" value="OAF63226.1"/>
    <property type="molecule type" value="Genomic_DNA"/>
</dbReference>
<dbReference type="SUPFAM" id="SSF47113">
    <property type="entry name" value="Histone-fold"/>
    <property type="match status" value="1"/>
</dbReference>
<comment type="similarity">
    <text evidence="3">Belongs to the NC2 alpha/DRAP1 family.</text>
</comment>
<dbReference type="RefSeq" id="XP_024328496.1">
    <property type="nucleotide sequence ID" value="XM_024464189.1"/>
</dbReference>
<dbReference type="CDD" id="cd22906">
    <property type="entry name" value="HFD_DRAP1"/>
    <property type="match status" value="1"/>
</dbReference>
<comment type="subcellular location">
    <subcellularLocation>
        <location evidence="1">Nucleus</location>
    </subcellularLocation>
</comment>
<dbReference type="PANTHER" id="PTHR10252:SF5">
    <property type="entry name" value="DR1-ASSOCIATED COREPRESSOR"/>
    <property type="match status" value="1"/>
</dbReference>
<dbReference type="InterPro" id="IPR009072">
    <property type="entry name" value="Histone-fold"/>
</dbReference>
<dbReference type="PANTHER" id="PTHR10252">
    <property type="entry name" value="HISTONE-LIKE TRANSCRIPTION FACTOR CCAAT-RELATED"/>
    <property type="match status" value="1"/>
</dbReference>
<feature type="compositionally biased region" description="Low complexity" evidence="7">
    <location>
        <begin position="58"/>
        <end position="81"/>
    </location>
</feature>
<name>A0A177AME6_9PEZI</name>
<feature type="compositionally biased region" description="Pro residues" evidence="7">
    <location>
        <begin position="148"/>
        <end position="157"/>
    </location>
</feature>
<dbReference type="OrthoDB" id="653904at2759"/>
<organism evidence="9">
    <name type="scientific">Pseudogymnoascus destructans</name>
    <dbReference type="NCBI Taxonomy" id="655981"/>
    <lineage>
        <taxon>Eukaryota</taxon>
        <taxon>Fungi</taxon>
        <taxon>Dikarya</taxon>
        <taxon>Ascomycota</taxon>
        <taxon>Pezizomycotina</taxon>
        <taxon>Leotiomycetes</taxon>
        <taxon>Thelebolales</taxon>
        <taxon>Thelebolaceae</taxon>
        <taxon>Pseudogymnoascus</taxon>
    </lineage>
</organism>
<comment type="subunit">
    <text evidence="4">Forms the NCT transcriptional regulatory complex with nctB and mot1.</text>
</comment>
<dbReference type="GO" id="GO:0046982">
    <property type="term" value="F:protein heterodimerization activity"/>
    <property type="evidence" value="ECO:0007669"/>
    <property type="project" value="InterPro"/>
</dbReference>
<feature type="domain" description="Transcription factor CBF/NF-Y/archaeal histone" evidence="8">
    <location>
        <begin position="211"/>
        <end position="274"/>
    </location>
</feature>
<dbReference type="InterPro" id="IPR050568">
    <property type="entry name" value="Transcr_DNA_Rep_Reg"/>
</dbReference>
<gene>
    <name evidence="9" type="ORF">VC83_00498</name>
</gene>
<proteinExistence type="inferred from homology"/>
<feature type="compositionally biased region" description="Basic and acidic residues" evidence="7">
    <location>
        <begin position="301"/>
        <end position="314"/>
    </location>
</feature>
<evidence type="ECO:0000256" key="1">
    <source>
        <dbReference type="ARBA" id="ARBA00004123"/>
    </source>
</evidence>
<feature type="region of interest" description="Disordered" evidence="7">
    <location>
        <begin position="290"/>
        <end position="324"/>
    </location>
</feature>
<evidence type="ECO:0000256" key="2">
    <source>
        <dbReference type="ARBA" id="ARBA00023242"/>
    </source>
</evidence>
<dbReference type="Proteomes" id="UP000077154">
    <property type="component" value="Unassembled WGS sequence"/>
</dbReference>
<sequence length="324" mass="35833">MPADGTYAPQSPDLSSFLSSTTTPVQQQHPHQQQQQQHHQPPTSAYTPRSPRLPDFTSPQSSSISSSSGYQVPPSPQQYQGFGDSRRNSSYQPPIPDLPPTHTFEPPRGQYTSPAYHAPTLPYSQAHSPPQNYSRQSYSLPQQALTYQPPPPQPPQAPHQQLHEQLHIKSETRDDTMTGRVKRERVGAAPRISEDVKPHLGASQGIEIKTKFPVARIKRIMQADEEVGKVAQVTPVAVSKALELFMISLVTKSASLTRSTNSKRVTAVHLKKAIEADEQFDFLNDIVSKIADGPDAGQGKRTKEEDGSDSDEKPKKKGRRKKGE</sequence>
<evidence type="ECO:0000313" key="9">
    <source>
        <dbReference type="EMBL" id="OAF63226.1"/>
    </source>
</evidence>
<dbReference type="GO" id="GO:0017054">
    <property type="term" value="C:negative cofactor 2 complex"/>
    <property type="evidence" value="ECO:0007669"/>
    <property type="project" value="TreeGrafter"/>
</dbReference>
<dbReference type="eggNOG" id="KOG1659">
    <property type="taxonomic scope" value="Eukaryota"/>
</dbReference>
<feature type="compositionally biased region" description="Basic residues" evidence="7">
    <location>
        <begin position="315"/>
        <end position="324"/>
    </location>
</feature>
<evidence type="ECO:0000256" key="3">
    <source>
        <dbReference type="ARBA" id="ARBA00061393"/>
    </source>
</evidence>
<dbReference type="GO" id="GO:0001046">
    <property type="term" value="F:core promoter sequence-specific DNA binding"/>
    <property type="evidence" value="ECO:0007669"/>
    <property type="project" value="TreeGrafter"/>
</dbReference>
<feature type="compositionally biased region" description="Low complexity" evidence="7">
    <location>
        <begin position="21"/>
        <end position="43"/>
    </location>
</feature>
<evidence type="ECO:0000256" key="7">
    <source>
        <dbReference type="SAM" id="MobiDB-lite"/>
    </source>
</evidence>
<reference evidence="9" key="1">
    <citation type="submission" date="2016-03" db="EMBL/GenBank/DDBJ databases">
        <title>Updated assembly of Pseudogymnoascus destructans, the fungus causing white-nose syndrome of bats.</title>
        <authorList>
            <person name="Palmer J.M."/>
            <person name="Drees K.P."/>
            <person name="Foster J.T."/>
            <person name="Lindner D.L."/>
        </authorList>
    </citation>
    <scope>NUCLEOTIDE SEQUENCE [LARGE SCALE GENOMIC DNA]</scope>
    <source>
        <strain evidence="9">20631-21</strain>
    </source>
</reference>
<dbReference type="Pfam" id="PF00808">
    <property type="entry name" value="CBFD_NFYB_HMF"/>
    <property type="match status" value="1"/>
</dbReference>
<dbReference type="GO" id="GO:0016251">
    <property type="term" value="F:RNA polymerase II general transcription initiation factor activity"/>
    <property type="evidence" value="ECO:0007669"/>
    <property type="project" value="TreeGrafter"/>
</dbReference>
<keyword evidence="2" id="KW-0539">Nucleus</keyword>
<dbReference type="AlphaFoldDB" id="A0A177AME6"/>
<evidence type="ECO:0000256" key="5">
    <source>
        <dbReference type="ARBA" id="ARBA00072430"/>
    </source>
</evidence>
<protein>
    <recommendedName>
        <fullName evidence="5">NCT transcriptional regulatory complex subunit A</fullName>
    </recommendedName>
    <alternativeName>
        <fullName evidence="6">Negative cofactor 2 AB</fullName>
    </alternativeName>
</protein>
<feature type="compositionally biased region" description="Polar residues" evidence="7">
    <location>
        <begin position="8"/>
        <end position="20"/>
    </location>
</feature>
<evidence type="ECO:0000259" key="8">
    <source>
        <dbReference type="Pfam" id="PF00808"/>
    </source>
</evidence>
<evidence type="ECO:0000256" key="4">
    <source>
        <dbReference type="ARBA" id="ARBA00065307"/>
    </source>
</evidence>
<dbReference type="FunFam" id="1.10.20.10:FF:000036">
    <property type="entry name" value="CBF/NF-Y family transcription factor"/>
    <property type="match status" value="1"/>
</dbReference>
<feature type="region of interest" description="Disordered" evidence="7">
    <location>
        <begin position="1"/>
        <end position="164"/>
    </location>
</feature>
<evidence type="ECO:0000256" key="6">
    <source>
        <dbReference type="ARBA" id="ARBA00075891"/>
    </source>
</evidence>
<dbReference type="GeneID" id="36283593"/>
<dbReference type="VEuPathDB" id="FungiDB:GMDG_00820"/>
<dbReference type="InterPro" id="IPR003958">
    <property type="entry name" value="CBFA_NFYB_domain"/>
</dbReference>
<accession>A0A177AME6</accession>
<dbReference type="Gene3D" id="1.10.20.10">
    <property type="entry name" value="Histone, subunit A"/>
    <property type="match status" value="1"/>
</dbReference>